<accession>A0A2M9ZSS7</accession>
<feature type="signal peptide" evidence="1">
    <location>
        <begin position="1"/>
        <end position="20"/>
    </location>
</feature>
<dbReference type="Proteomes" id="UP000231990">
    <property type="component" value="Unassembled WGS sequence"/>
</dbReference>
<dbReference type="EMBL" id="NPDZ01000001">
    <property type="protein sequence ID" value="PJZ75065.1"/>
    <property type="molecule type" value="Genomic_DNA"/>
</dbReference>
<reference evidence="4 5" key="1">
    <citation type="submission" date="2017-07" db="EMBL/GenBank/DDBJ databases">
        <title>Leptospira spp. isolated from tropical soils.</title>
        <authorList>
            <person name="Thibeaux R."/>
            <person name="Iraola G."/>
            <person name="Ferres I."/>
            <person name="Bierque E."/>
            <person name="Girault D."/>
            <person name="Soupe-Gilbert M.-E."/>
            <person name="Picardeau M."/>
            <person name="Goarant C."/>
        </authorList>
    </citation>
    <scope>NUCLEOTIDE SEQUENCE [LARGE SCALE GENOMIC DNA]</scope>
    <source>
        <strain evidence="3 5">FH1-B-B1</strain>
        <strain evidence="2 4">FH1-B-C1</strain>
    </source>
</reference>
<evidence type="ECO:0000256" key="1">
    <source>
        <dbReference type="SAM" id="SignalP"/>
    </source>
</evidence>
<sequence length="363" mass="39789">MRKNKVPYLLLALFATSLSAQDSFLSGKKSSMSIRAIDLRIDSATAKNALSMGNGLFLNNRLSGVNDITFAPSMQFKGQGIEWETNIRHTRLFKSNYLLSYAALTSGEAPVPNTYDSTITFGGSPIVTHSDTAFIYSNNKLSTARISYSGDFYIFNQTKNPLLENLALRVGFESTGNFVKMISNRNIENGYDSFSGPTSGIDFMTKKSIEYSESYGNALLGFNYSMTFLNKNKIDFGFEYFKSFASSAAYLEKTLSIFSVGGLVLPSTGKIDGMVKTEASGARYAFGYSYLLGESAYIRFSYMMSQAVHTVTSADIKSPPGVSLFLSGDTTTALFLLTQSGLGPYPSSKDVRSQIGIEFGYKY</sequence>
<proteinExistence type="predicted"/>
<evidence type="ECO:0000313" key="2">
    <source>
        <dbReference type="EMBL" id="PJZ71533.1"/>
    </source>
</evidence>
<evidence type="ECO:0008006" key="6">
    <source>
        <dbReference type="Google" id="ProtNLM"/>
    </source>
</evidence>
<comment type="caution">
    <text evidence="3">The sequence shown here is derived from an EMBL/GenBank/DDBJ whole genome shotgun (WGS) entry which is preliminary data.</text>
</comment>
<evidence type="ECO:0000313" key="3">
    <source>
        <dbReference type="EMBL" id="PJZ75065.1"/>
    </source>
</evidence>
<evidence type="ECO:0000313" key="4">
    <source>
        <dbReference type="Proteomes" id="UP000231962"/>
    </source>
</evidence>
<keyword evidence="1" id="KW-0732">Signal</keyword>
<dbReference type="RefSeq" id="WP_100712517.1">
    <property type="nucleotide sequence ID" value="NZ_NPDY01000001.1"/>
</dbReference>
<dbReference type="OrthoDB" id="319878at2"/>
<dbReference type="Proteomes" id="UP000231962">
    <property type="component" value="Unassembled WGS sequence"/>
</dbReference>
<gene>
    <name evidence="2" type="ORF">CH360_03340</name>
    <name evidence="3" type="ORF">CH373_03345</name>
</gene>
<keyword evidence="4" id="KW-1185">Reference proteome</keyword>
<dbReference type="EMBL" id="NPDY01000001">
    <property type="protein sequence ID" value="PJZ71533.1"/>
    <property type="molecule type" value="Genomic_DNA"/>
</dbReference>
<dbReference type="AlphaFoldDB" id="A0A2M9ZSS7"/>
<organism evidence="3 5">
    <name type="scientific">Leptospira perolatii</name>
    <dbReference type="NCBI Taxonomy" id="2023191"/>
    <lineage>
        <taxon>Bacteria</taxon>
        <taxon>Pseudomonadati</taxon>
        <taxon>Spirochaetota</taxon>
        <taxon>Spirochaetia</taxon>
        <taxon>Leptospirales</taxon>
        <taxon>Leptospiraceae</taxon>
        <taxon>Leptospira</taxon>
    </lineage>
</organism>
<name>A0A2M9ZSS7_9LEPT</name>
<feature type="chain" id="PRO_5014916179" description="Porin" evidence="1">
    <location>
        <begin position="21"/>
        <end position="363"/>
    </location>
</feature>
<protein>
    <recommendedName>
        <fullName evidence="6">Porin</fullName>
    </recommendedName>
</protein>
<evidence type="ECO:0000313" key="5">
    <source>
        <dbReference type="Proteomes" id="UP000231990"/>
    </source>
</evidence>